<name>A0A850R153_9LACO</name>
<dbReference type="GO" id="GO:0005737">
    <property type="term" value="C:cytoplasm"/>
    <property type="evidence" value="ECO:0007669"/>
    <property type="project" value="UniProtKB-SubCell"/>
</dbReference>
<comment type="similarity">
    <text evidence="3">Belongs to the ScpA family.</text>
</comment>
<dbReference type="Proteomes" id="UP000563523">
    <property type="component" value="Unassembled WGS sequence"/>
</dbReference>
<comment type="subunit">
    <text evidence="3">Component of a cohesin-like complex composed of ScpA, ScpB and the Smc homodimer, in which ScpA and ScpB bind to the head domain of Smc. The presence of the three proteins is required for the association of the complex with DNA.</text>
</comment>
<keyword evidence="5" id="KW-1185">Reference proteome</keyword>
<evidence type="ECO:0000256" key="3">
    <source>
        <dbReference type="HAMAP-Rule" id="MF_01805"/>
    </source>
</evidence>
<keyword evidence="3" id="KW-0131">Cell cycle</keyword>
<proteinExistence type="inferred from homology"/>
<keyword evidence="3" id="KW-0132">Cell division</keyword>
<dbReference type="GO" id="GO:0006260">
    <property type="term" value="P:DNA replication"/>
    <property type="evidence" value="ECO:0007669"/>
    <property type="project" value="UniProtKB-UniRule"/>
</dbReference>
<keyword evidence="3" id="KW-0963">Cytoplasm</keyword>
<evidence type="ECO:0000313" key="4">
    <source>
        <dbReference type="EMBL" id="NVY95751.1"/>
    </source>
</evidence>
<sequence length="246" mass="27675">MAPLELVLADFQGPLDLLLHLIRQSKIKIYDIPIAQVTQQYLDYLQQMQSLQLDIAGDYLVMATTLMRIKSQMLLPQAPVLDELAAEDEGGDPRSDLVAQLLTYQTFQNITQTLQDYEKKRQLLHAKAVTTVANPDRIPLRPGVKVARDLALSFRQLQARQQPVDLVFPGTIETMSLEAATGIILEKLAQHPVTTFGQLLQKSASSEEVVTKFMALLELTHNSVIQIQQSDYQADIEVKLWQSKQP</sequence>
<dbReference type="AlphaFoldDB" id="A0A850R153"/>
<accession>A0A850R153</accession>
<dbReference type="Pfam" id="PF02616">
    <property type="entry name" value="SMC_ScpA"/>
    <property type="match status" value="1"/>
</dbReference>
<dbReference type="GO" id="GO:0051301">
    <property type="term" value="P:cell division"/>
    <property type="evidence" value="ECO:0007669"/>
    <property type="project" value="UniProtKB-KW"/>
</dbReference>
<dbReference type="EMBL" id="JABZEC010000001">
    <property type="protein sequence ID" value="NVY95751.1"/>
    <property type="molecule type" value="Genomic_DNA"/>
</dbReference>
<comment type="caution">
    <text evidence="4">The sequence shown here is derived from an EMBL/GenBank/DDBJ whole genome shotgun (WGS) entry which is preliminary data.</text>
</comment>
<protein>
    <recommendedName>
        <fullName evidence="2 3">Segregation and condensation protein A</fullName>
    </recommendedName>
</protein>
<dbReference type="PANTHER" id="PTHR33969">
    <property type="entry name" value="SEGREGATION AND CONDENSATION PROTEIN A"/>
    <property type="match status" value="1"/>
</dbReference>
<dbReference type="Gene3D" id="6.10.250.2410">
    <property type="match status" value="1"/>
</dbReference>
<dbReference type="PANTHER" id="PTHR33969:SF2">
    <property type="entry name" value="SEGREGATION AND CONDENSATION PROTEIN A"/>
    <property type="match status" value="1"/>
</dbReference>
<keyword evidence="1 3" id="KW-0159">Chromosome partition</keyword>
<evidence type="ECO:0000313" key="5">
    <source>
        <dbReference type="Proteomes" id="UP000563523"/>
    </source>
</evidence>
<comment type="subcellular location">
    <subcellularLocation>
        <location evidence="3">Cytoplasm</location>
    </subcellularLocation>
    <text evidence="3">Associated with two foci at the outer edges of the nucleoid region in young cells, and at four foci within both cell halves in older cells.</text>
</comment>
<evidence type="ECO:0000256" key="1">
    <source>
        <dbReference type="ARBA" id="ARBA00022829"/>
    </source>
</evidence>
<dbReference type="RefSeq" id="WP_176941922.1">
    <property type="nucleotide sequence ID" value="NZ_JABZEC010000001.1"/>
</dbReference>
<reference evidence="4 5" key="1">
    <citation type="submission" date="2020-06" db="EMBL/GenBank/DDBJ databases">
        <authorList>
            <person name="Kang J."/>
        </authorList>
    </citation>
    <scope>NUCLEOTIDE SEQUENCE [LARGE SCALE GENOMIC DNA]</scope>
    <source>
        <strain evidence="4 5">DCY120</strain>
    </source>
</reference>
<dbReference type="InterPro" id="IPR003768">
    <property type="entry name" value="ScpA"/>
</dbReference>
<dbReference type="HAMAP" id="MF_01805">
    <property type="entry name" value="ScpA"/>
    <property type="match status" value="1"/>
</dbReference>
<comment type="function">
    <text evidence="3">Participates in chromosomal partition during cell division. May act via the formation of a condensin-like complex containing Smc and ScpB that pull DNA away from mid-cell into both cell halves.</text>
</comment>
<evidence type="ECO:0000256" key="2">
    <source>
        <dbReference type="ARBA" id="ARBA00044777"/>
    </source>
</evidence>
<gene>
    <name evidence="3" type="primary">scpA</name>
    <name evidence="4" type="ORF">HU830_00815</name>
</gene>
<organism evidence="4 5">
    <name type="scientific">Bombilactobacillus apium</name>
    <dbReference type="NCBI Taxonomy" id="2675299"/>
    <lineage>
        <taxon>Bacteria</taxon>
        <taxon>Bacillati</taxon>
        <taxon>Bacillota</taxon>
        <taxon>Bacilli</taxon>
        <taxon>Lactobacillales</taxon>
        <taxon>Lactobacillaceae</taxon>
        <taxon>Bombilactobacillus</taxon>
    </lineage>
</organism>
<dbReference type="GO" id="GO:0007059">
    <property type="term" value="P:chromosome segregation"/>
    <property type="evidence" value="ECO:0007669"/>
    <property type="project" value="UniProtKB-UniRule"/>
</dbReference>